<feature type="region of interest" description="Disordered" evidence="2">
    <location>
        <begin position="1"/>
        <end position="25"/>
    </location>
</feature>
<dbReference type="PANTHER" id="PTHR37984">
    <property type="entry name" value="PROTEIN CBG26694"/>
    <property type="match status" value="1"/>
</dbReference>
<feature type="region of interest" description="Disordered" evidence="2">
    <location>
        <begin position="1294"/>
        <end position="1345"/>
    </location>
</feature>
<dbReference type="Pfam" id="PF23088">
    <property type="entry name" value="DUF7047"/>
    <property type="match status" value="1"/>
</dbReference>
<evidence type="ECO:0000313" key="6">
    <source>
        <dbReference type="Proteomes" id="UP000574390"/>
    </source>
</evidence>
<dbReference type="Gene3D" id="4.10.60.10">
    <property type="entry name" value="Zinc finger, CCHC-type"/>
    <property type="match status" value="1"/>
</dbReference>
<dbReference type="InterPro" id="IPR001584">
    <property type="entry name" value="Integrase_cat-core"/>
</dbReference>
<feature type="domain" description="Integrase catalytic" evidence="4">
    <location>
        <begin position="1010"/>
        <end position="1167"/>
    </location>
</feature>
<gene>
    <name evidence="5" type="ORF">FOZ62_023650</name>
</gene>
<proteinExistence type="predicted"/>
<feature type="compositionally biased region" description="Polar residues" evidence="2">
    <location>
        <begin position="1"/>
        <end position="13"/>
    </location>
</feature>
<evidence type="ECO:0000256" key="2">
    <source>
        <dbReference type="SAM" id="MobiDB-lite"/>
    </source>
</evidence>
<dbReference type="InterPro" id="IPR036875">
    <property type="entry name" value="Znf_CCHC_sf"/>
</dbReference>
<dbReference type="SUPFAM" id="SSF56672">
    <property type="entry name" value="DNA/RNA polymerases"/>
    <property type="match status" value="1"/>
</dbReference>
<accession>A0A7J6TUH8</accession>
<dbReference type="SUPFAM" id="SSF53098">
    <property type="entry name" value="Ribonuclease H-like"/>
    <property type="match status" value="1"/>
</dbReference>
<dbReference type="GO" id="GO:0003676">
    <property type="term" value="F:nucleic acid binding"/>
    <property type="evidence" value="ECO:0007669"/>
    <property type="project" value="InterPro"/>
</dbReference>
<protein>
    <submittedName>
        <fullName evidence="5">Uncharacterized protein</fullName>
    </submittedName>
</protein>
<dbReference type="Gene3D" id="3.30.420.10">
    <property type="entry name" value="Ribonuclease H-like superfamily/Ribonuclease H"/>
    <property type="match status" value="2"/>
</dbReference>
<dbReference type="GO" id="GO:0015074">
    <property type="term" value="P:DNA integration"/>
    <property type="evidence" value="ECO:0007669"/>
    <property type="project" value="InterPro"/>
</dbReference>
<organism evidence="5 6">
    <name type="scientific">Perkinsus olseni</name>
    <name type="common">Perkinsus atlanticus</name>
    <dbReference type="NCBI Taxonomy" id="32597"/>
    <lineage>
        <taxon>Eukaryota</taxon>
        <taxon>Sar</taxon>
        <taxon>Alveolata</taxon>
        <taxon>Perkinsozoa</taxon>
        <taxon>Perkinsea</taxon>
        <taxon>Perkinsida</taxon>
        <taxon>Perkinsidae</taxon>
        <taxon>Perkinsus</taxon>
    </lineage>
</organism>
<name>A0A7J6TUH8_PEROL</name>
<dbReference type="InterPro" id="IPR012337">
    <property type="entry name" value="RNaseH-like_sf"/>
</dbReference>
<keyword evidence="1" id="KW-0862">Zinc</keyword>
<dbReference type="PANTHER" id="PTHR37984:SF5">
    <property type="entry name" value="PROTEIN NYNRIN-LIKE"/>
    <property type="match status" value="1"/>
</dbReference>
<comment type="caution">
    <text evidence="5">The sequence shown here is derived from an EMBL/GenBank/DDBJ whole genome shotgun (WGS) entry which is preliminary data.</text>
</comment>
<dbReference type="InterPro" id="IPR050951">
    <property type="entry name" value="Retrovirus_Pol_polyprotein"/>
</dbReference>
<evidence type="ECO:0000256" key="1">
    <source>
        <dbReference type="PROSITE-ProRule" id="PRU00047"/>
    </source>
</evidence>
<evidence type="ECO:0000259" key="3">
    <source>
        <dbReference type="PROSITE" id="PS50158"/>
    </source>
</evidence>
<dbReference type="InterPro" id="IPR043502">
    <property type="entry name" value="DNA/RNA_pol_sf"/>
</dbReference>
<dbReference type="InterPro" id="IPR036397">
    <property type="entry name" value="RNaseH_sf"/>
</dbReference>
<dbReference type="SUPFAM" id="SSF57756">
    <property type="entry name" value="Retrovirus zinc finger-like domains"/>
    <property type="match status" value="1"/>
</dbReference>
<dbReference type="GO" id="GO:0008270">
    <property type="term" value="F:zinc ion binding"/>
    <property type="evidence" value="ECO:0007669"/>
    <property type="project" value="UniProtKB-KW"/>
</dbReference>
<dbReference type="PROSITE" id="PS50994">
    <property type="entry name" value="INTEGRASE"/>
    <property type="match status" value="1"/>
</dbReference>
<sequence length="1345" mass="150145">MSVNEASEHTSLCPTFRGLPESDRGDTGKSLEIFLRRFETCLEIKGVIPPVDVNDAEARQRYQHKRVGLLKAALKDQAAALVYSLPPEAQSDYELVTQALRTAYGLDCLEAYNRFKSRKMTAAENVDSYIALLRHDLACCLPTVTREAILKLQLLSGLPSGSTAKVQALARESPTTTLEQLTVTIRDQLRASRLDEAGIQASALVGPIAAKGKGKGKGRYGKGKGRMGKGVMNPDYSQVICYDCGQKGHIQRFCPRRGSRQARYRIPGGFNVLIGYDYFRESAARITLSVDSSTGMPQTLLSALGPPVAQCVEKNHYKLPSCDVVEERLGSKVVSVTLDAPDCWARREPVFDDEHNKEETYRWVVGWKWKPRDDEVISGPSYVPGPQELPNLLNKLSEKEYADLVAELRSWVDRGWLVPVADDEKHKVRAILPVIPVLTPHRSTKARPTLNFQKINSYSVKAVDPAAASCPDSLRVWRQFQEGLVVDISKAYPSLYLSEPLTWYQCLYLRLDGRDKPGCLFRLRRLGFGHSSSPRILKCVLDYILGPDAVQSVQPSDLPSLSVEESLLRTGPVSAEFSRDAVPKHYKYFDDILVPVQHVAEREQARKNVEVIRSILQSNNLYTKPPSFLDGSRLLGLEVRRSADGQLYWKRRVSLATLLEIEHKLIDDPTSLTAKDISSWLGSLASHLPVLRWLRPTVAIGKRLLGRSIGSDYSRWNESPAPNIISYCSQICKELRSRGDPARGRWQLPPITEQVWCYVDCSDIAIGVTLTTPQNEVLFDMTALRTPDKDSIRATTHINCGELEACILGIEVLVRFNYTNAVIYCDSTAATKWLQALIDKQKIHVSGIYKLLVTRRLALLRSLLAQYPLSLKVCQVRSQNNLADVVTRVCFNFDAYVTKTANSDLLAFTPRLGGEVDEKKWWPSPNEIQEAQGDDELQYYGGLPVLPVSLHRSVILNLHSFMLHAGEKAVREVVKRYYYVPNLTSAIHEALQYCDDERCVRERAKKTIIDTTSPRRLATTIWSTVAADVTYIDGRGCLIAVDEYSRFASGRPVQSEASHWLWKALCSIFNDPLLGWPVYLRCDRGAGFLALKHRLRERGVVLVATSGHRPTANACVERLNGTIKAKMMYLPTTMSLSDKLQQCIEVYNNTPHSSTKKTPVEVLLGRHPRIGAEQPEPVPTSEGQAPFEVGQLVWVLKPPNERRAGNRYMPSKYRVVASSSHASVVIQVNAVNSKEINVTNDRIVPAQGSEVPDNMVEDVEGSVCSEVLTISSQRSTPVSVRNDQEAELMEDDNVLPQADPHPPEAILSAAPSSPRPVRHRHEPSRFQPGGDPKETSFDSKGYPIS</sequence>
<dbReference type="EMBL" id="JABANM010005000">
    <property type="protein sequence ID" value="KAF4748351.1"/>
    <property type="molecule type" value="Genomic_DNA"/>
</dbReference>
<dbReference type="InterPro" id="IPR001878">
    <property type="entry name" value="Znf_CCHC"/>
</dbReference>
<reference evidence="5 6" key="1">
    <citation type="submission" date="2020-04" db="EMBL/GenBank/DDBJ databases">
        <title>Perkinsus olseni comparative genomics.</title>
        <authorList>
            <person name="Bogema D.R."/>
        </authorList>
    </citation>
    <scope>NUCLEOTIDE SEQUENCE [LARGE SCALE GENOMIC DNA]</scope>
    <source>
        <strain evidence="5">ATCC PRA-205</strain>
    </source>
</reference>
<evidence type="ECO:0000313" key="5">
    <source>
        <dbReference type="EMBL" id="KAF4748351.1"/>
    </source>
</evidence>
<dbReference type="InterPro" id="IPR055475">
    <property type="entry name" value="DUF7047"/>
</dbReference>
<feature type="domain" description="CCHC-type" evidence="3">
    <location>
        <begin position="241"/>
        <end position="256"/>
    </location>
</feature>
<evidence type="ECO:0000259" key="4">
    <source>
        <dbReference type="PROSITE" id="PS50994"/>
    </source>
</evidence>
<keyword evidence="1" id="KW-0863">Zinc-finger</keyword>
<dbReference type="Proteomes" id="UP000574390">
    <property type="component" value="Unassembled WGS sequence"/>
</dbReference>
<dbReference type="PROSITE" id="PS50158">
    <property type="entry name" value="ZF_CCHC"/>
    <property type="match status" value="1"/>
</dbReference>
<keyword evidence="1" id="KW-0479">Metal-binding</keyword>